<keyword evidence="2" id="KW-1185">Reference proteome</keyword>
<dbReference type="Proteomes" id="UP000032180">
    <property type="component" value="Chromosome 10"/>
</dbReference>
<dbReference type="GO" id="GO:0030515">
    <property type="term" value="F:snoRNA binding"/>
    <property type="evidence" value="ECO:0007669"/>
    <property type="project" value="InterPro"/>
</dbReference>
<dbReference type="GO" id="GO:0031428">
    <property type="term" value="C:box C/D methylation guide snoRNP complex"/>
    <property type="evidence" value="ECO:0007669"/>
    <property type="project" value="InterPro"/>
</dbReference>
<protein>
    <submittedName>
        <fullName evidence="1">Uncharacterized protein</fullName>
    </submittedName>
</protein>
<reference evidence="2" key="2">
    <citation type="submission" date="2013-12" db="EMBL/GenBank/DDBJ databases">
        <authorList>
            <person name="Yu Y."/>
            <person name="Lee S."/>
            <person name="de Baynast K."/>
            <person name="Wissotski M."/>
            <person name="Liu L."/>
            <person name="Talag J."/>
            <person name="Goicoechea J."/>
            <person name="Angelova A."/>
            <person name="Jetty R."/>
            <person name="Kudrna D."/>
            <person name="Golser W."/>
            <person name="Rivera L."/>
            <person name="Zhang J."/>
            <person name="Wing R."/>
        </authorList>
    </citation>
    <scope>NUCLEOTIDE SEQUENCE</scope>
</reference>
<reference evidence="1 2" key="1">
    <citation type="submission" date="2012-08" db="EMBL/GenBank/DDBJ databases">
        <title>Oryza genome evolution.</title>
        <authorList>
            <person name="Wing R.A."/>
        </authorList>
    </citation>
    <scope>NUCLEOTIDE SEQUENCE</scope>
</reference>
<dbReference type="STRING" id="77586.A0A0D9XIN9"/>
<dbReference type="GO" id="GO:0032040">
    <property type="term" value="C:small-subunit processome"/>
    <property type="evidence" value="ECO:0007669"/>
    <property type="project" value="InterPro"/>
</dbReference>
<proteinExistence type="predicted"/>
<name>A0A0D9XIN9_9ORYZ</name>
<organism evidence="1 2">
    <name type="scientific">Leersia perrieri</name>
    <dbReference type="NCBI Taxonomy" id="77586"/>
    <lineage>
        <taxon>Eukaryota</taxon>
        <taxon>Viridiplantae</taxon>
        <taxon>Streptophyta</taxon>
        <taxon>Embryophyta</taxon>
        <taxon>Tracheophyta</taxon>
        <taxon>Spermatophyta</taxon>
        <taxon>Magnoliopsida</taxon>
        <taxon>Liliopsida</taxon>
        <taxon>Poales</taxon>
        <taxon>Poaceae</taxon>
        <taxon>BOP clade</taxon>
        <taxon>Oryzoideae</taxon>
        <taxon>Oryzeae</taxon>
        <taxon>Oryzinae</taxon>
        <taxon>Leersia</taxon>
    </lineage>
</organism>
<dbReference type="HOGENOM" id="CLU_055037_1_0_1"/>
<dbReference type="PANTHER" id="PTHR10894">
    <property type="entry name" value="NUCLEOLAR PROTEIN 5 NUCLEOLAR PROTEIN NOP5 NOP58"/>
    <property type="match status" value="1"/>
</dbReference>
<dbReference type="EnsemblPlants" id="LPERR10G04310.1">
    <property type="protein sequence ID" value="LPERR10G04310.1"/>
    <property type="gene ID" value="LPERR10G04310"/>
</dbReference>
<reference evidence="1" key="3">
    <citation type="submission" date="2015-04" db="UniProtKB">
        <authorList>
            <consortium name="EnsemblPlants"/>
        </authorList>
    </citation>
    <scope>IDENTIFICATION</scope>
</reference>
<accession>A0A0D9XIN9</accession>
<sequence>MVCTGFHEVVVKLLRPSALEHVWEEFLYDDMAQKVTGLKGFQTFEDMVSAINHVTGVSEELATMILEHINPDQTSAVGNEYYKEIIQNDLGIPCLCCATVGELMWGLRFQMQCLVPEEKSELTEDLFPMCEAIKILLNRHSFEVKPDMMVIKRIIKAASVLYDFDRCVNKHSKMSGEYLKEISRFDSKEWDLMKLALALKMICCPQEKFAAAQGLSFQLFSRQELKWLRDYAPKYKNKIKTPCLAVYDKMCRTRELKAEAARMLIRLINKAYDAEQAPEAAVDHEICPAGKKIV</sequence>
<evidence type="ECO:0000313" key="1">
    <source>
        <dbReference type="EnsemblPlants" id="LPERR10G04310.1"/>
    </source>
</evidence>
<dbReference type="InterPro" id="IPR045056">
    <property type="entry name" value="Nop56/Nop58"/>
</dbReference>
<dbReference type="AlphaFoldDB" id="A0A0D9XIN9"/>
<dbReference type="PANTHER" id="PTHR10894:SF1">
    <property type="entry name" value="NUCLEOLAR PROTEIN 58"/>
    <property type="match status" value="1"/>
</dbReference>
<dbReference type="Gramene" id="LPERR10G04310.1">
    <property type="protein sequence ID" value="LPERR10G04310.1"/>
    <property type="gene ID" value="LPERR10G04310"/>
</dbReference>
<evidence type="ECO:0000313" key="2">
    <source>
        <dbReference type="Proteomes" id="UP000032180"/>
    </source>
</evidence>